<organism evidence="1 2">
    <name type="scientific">Vigna angularis var. angularis</name>
    <dbReference type="NCBI Taxonomy" id="157739"/>
    <lineage>
        <taxon>Eukaryota</taxon>
        <taxon>Viridiplantae</taxon>
        <taxon>Streptophyta</taxon>
        <taxon>Embryophyta</taxon>
        <taxon>Tracheophyta</taxon>
        <taxon>Spermatophyta</taxon>
        <taxon>Magnoliopsida</taxon>
        <taxon>eudicotyledons</taxon>
        <taxon>Gunneridae</taxon>
        <taxon>Pentapetalae</taxon>
        <taxon>rosids</taxon>
        <taxon>fabids</taxon>
        <taxon>Fabales</taxon>
        <taxon>Fabaceae</taxon>
        <taxon>Papilionoideae</taxon>
        <taxon>50 kb inversion clade</taxon>
        <taxon>NPAAA clade</taxon>
        <taxon>indigoferoid/millettioid clade</taxon>
        <taxon>Phaseoleae</taxon>
        <taxon>Vigna</taxon>
    </lineage>
</organism>
<dbReference type="EMBL" id="AP015034">
    <property type="protein sequence ID" value="BAT73754.1"/>
    <property type="molecule type" value="Genomic_DNA"/>
</dbReference>
<proteinExistence type="predicted"/>
<sequence>SVPQTGSSDMNKTTEATSFLLCPSHCGSSVRISHSPPHRTDIQNSQNVKNIKTLNLLRITRSSELTHSLKRIYYSKITKIHFPDYNDYSFHHTDFLDIQKLISYQQPIFIQIL</sequence>
<gene>
    <name evidence="1" type="primary">Vigan.01G127900</name>
    <name evidence="1" type="ORF">VIGAN_01127900</name>
</gene>
<evidence type="ECO:0000313" key="1">
    <source>
        <dbReference type="EMBL" id="BAT73754.1"/>
    </source>
</evidence>
<reference evidence="1 2" key="1">
    <citation type="journal article" date="2015" name="Sci. Rep.">
        <title>The power of single molecule real-time sequencing technology in the de novo assembly of a eukaryotic genome.</title>
        <authorList>
            <person name="Sakai H."/>
            <person name="Naito K."/>
            <person name="Ogiso-Tanaka E."/>
            <person name="Takahashi Y."/>
            <person name="Iseki K."/>
            <person name="Muto C."/>
            <person name="Satou K."/>
            <person name="Teruya K."/>
            <person name="Shiroma A."/>
            <person name="Shimoji M."/>
            <person name="Hirano T."/>
            <person name="Itoh T."/>
            <person name="Kaga A."/>
            <person name="Tomooka N."/>
        </authorList>
    </citation>
    <scope>NUCLEOTIDE SEQUENCE [LARGE SCALE GENOMIC DNA]</scope>
    <source>
        <strain evidence="2">cv. Shumari</strain>
    </source>
</reference>
<accession>A0A0S3QZL8</accession>
<dbReference type="Proteomes" id="UP000291084">
    <property type="component" value="Chromosome 1"/>
</dbReference>
<feature type="non-terminal residue" evidence="1">
    <location>
        <position position="1"/>
    </location>
</feature>
<dbReference type="AlphaFoldDB" id="A0A0S3QZL8"/>
<name>A0A0S3QZL8_PHAAN</name>
<protein>
    <submittedName>
        <fullName evidence="1">Uncharacterized protein</fullName>
    </submittedName>
</protein>
<evidence type="ECO:0000313" key="2">
    <source>
        <dbReference type="Proteomes" id="UP000291084"/>
    </source>
</evidence>
<keyword evidence="2" id="KW-1185">Reference proteome</keyword>